<dbReference type="InterPro" id="IPR005177">
    <property type="entry name" value="Kinase-pyrophosphorylase"/>
</dbReference>
<dbReference type="Pfam" id="PF03618">
    <property type="entry name" value="Kinase-PPPase"/>
    <property type="match status" value="1"/>
</dbReference>
<reference evidence="5" key="1">
    <citation type="submission" date="2021-01" db="EMBL/GenBank/DDBJ databases">
        <authorList>
            <person name="Corre E."/>
            <person name="Pelletier E."/>
            <person name="Niang G."/>
            <person name="Scheremetjew M."/>
            <person name="Finn R."/>
            <person name="Kale V."/>
            <person name="Holt S."/>
            <person name="Cochrane G."/>
            <person name="Meng A."/>
            <person name="Brown T."/>
            <person name="Cohen L."/>
        </authorList>
    </citation>
    <scope>NUCLEOTIDE SEQUENCE</scope>
    <source>
        <strain evidence="5">RCC3387</strain>
    </source>
</reference>
<accession>A0A7S2LTI3</accession>
<gene>
    <name evidence="5" type="ORF">BRAN1462_LOCUS42784</name>
</gene>
<evidence type="ECO:0000256" key="1">
    <source>
        <dbReference type="ARBA" id="ARBA00022527"/>
    </source>
</evidence>
<evidence type="ECO:0000256" key="2">
    <source>
        <dbReference type="ARBA" id="ARBA00022679"/>
    </source>
</evidence>
<dbReference type="PANTHER" id="PTHR31756">
    <property type="entry name" value="PYRUVATE, PHOSPHATE DIKINASE REGULATORY PROTEIN 1, CHLOROPLASTIC"/>
    <property type="match status" value="1"/>
</dbReference>
<evidence type="ECO:0000256" key="3">
    <source>
        <dbReference type="ARBA" id="ARBA00022741"/>
    </source>
</evidence>
<keyword evidence="3" id="KW-0547">Nucleotide-binding</keyword>
<evidence type="ECO:0008006" key="6">
    <source>
        <dbReference type="Google" id="ProtNLM"/>
    </source>
</evidence>
<protein>
    <recommendedName>
        <fullName evidence="6">Pyruvate, phosphate dikinase regulatory protein</fullName>
    </recommendedName>
</protein>
<dbReference type="AlphaFoldDB" id="A0A7S2LTI3"/>
<keyword evidence="1" id="KW-0723">Serine/threonine-protein kinase</keyword>
<dbReference type="GO" id="GO:0004674">
    <property type="term" value="F:protein serine/threonine kinase activity"/>
    <property type="evidence" value="ECO:0007669"/>
    <property type="project" value="UniProtKB-KW"/>
</dbReference>
<dbReference type="GO" id="GO:0005524">
    <property type="term" value="F:ATP binding"/>
    <property type="evidence" value="ECO:0007669"/>
    <property type="project" value="InterPro"/>
</dbReference>
<name>A0A7S2LTI3_9DINO</name>
<keyword evidence="4" id="KW-0418">Kinase</keyword>
<evidence type="ECO:0000313" key="5">
    <source>
        <dbReference type="EMBL" id="CAD9615891.1"/>
    </source>
</evidence>
<sequence length="295" mass="32377">MTAGDGGRPTLEKTIFLVSDSTGQTAKLLLSRLLVQYGDLGEPRVRLFAGVTTAAQLTDLMEQAEALSRDLLVFATLVDPKLSDLLEQLAASMDVRYINVFKPLLTSLDSWFGSSARGIPGDCFEGPVMTQSAVNTEFFRMADAVQFVQQHISGLNRQDWPKADVILVGLSRVGKEVAAGYLAQRGVRAACLSVAPGEALPPELSLLRQGKIVVLAMEADALVRRRRSRIAELERRAAPSFLESGYANPERVEFEVKFLADLVRRHPEWLGPIDCTYLAMDELCAALTRELRLNG</sequence>
<organism evidence="5">
    <name type="scientific">Zooxanthella nutricula</name>
    <dbReference type="NCBI Taxonomy" id="1333877"/>
    <lineage>
        <taxon>Eukaryota</taxon>
        <taxon>Sar</taxon>
        <taxon>Alveolata</taxon>
        <taxon>Dinophyceae</taxon>
        <taxon>Peridiniales</taxon>
        <taxon>Peridiniales incertae sedis</taxon>
        <taxon>Zooxanthella</taxon>
    </lineage>
</organism>
<dbReference type="EMBL" id="HBGW01067075">
    <property type="protein sequence ID" value="CAD9615891.1"/>
    <property type="molecule type" value="Transcribed_RNA"/>
</dbReference>
<keyword evidence="2" id="KW-0808">Transferase</keyword>
<dbReference type="PANTHER" id="PTHR31756:SF3">
    <property type="entry name" value="PYRUVATE, PHOSPHATE DIKINASE REGULATORY PROTEIN 1, CHLOROPLASTIC"/>
    <property type="match status" value="1"/>
</dbReference>
<proteinExistence type="predicted"/>
<evidence type="ECO:0000256" key="4">
    <source>
        <dbReference type="ARBA" id="ARBA00022777"/>
    </source>
</evidence>